<dbReference type="Proteomes" id="UP000316733">
    <property type="component" value="Segment"/>
</dbReference>
<evidence type="ECO:0000313" key="2">
    <source>
        <dbReference type="Proteomes" id="UP000316733"/>
    </source>
</evidence>
<proteinExistence type="predicted"/>
<evidence type="ECO:0000313" key="1">
    <source>
        <dbReference type="EMBL" id="QCG76094.1"/>
    </source>
</evidence>
<name>A0A4Y5JTX7_9CAUD</name>
<dbReference type="EMBL" id="MK797984">
    <property type="protein sequence ID" value="QCG76094.1"/>
    <property type="molecule type" value="Genomic_DNA"/>
</dbReference>
<reference evidence="2" key="1">
    <citation type="journal article" date="2020" name="bioRxiv">
        <title>Integrative omics analysis of Pseudomonas aeruginosa virus PA5oct highlights the molecular complexity of jumbo phages.</title>
        <authorList>
            <person name="Lood C."/>
            <person name="Danis-Wlodarczyk K."/>
            <person name="Blasdel B.G."/>
            <person name="Jang H.B."/>
            <person name="Vandenheuvel D."/>
            <person name="Briers Y."/>
            <person name="Noben J.-P."/>
            <person name="van Noort V."/>
            <person name="Drulis-Kawa Z."/>
            <person name="Lavigne R."/>
        </authorList>
    </citation>
    <scope>NUCLEOTIDE SEQUENCE [LARGE SCALE GENOMIC DNA]</scope>
</reference>
<protein>
    <submittedName>
        <fullName evidence="1">Uncharacterized protein</fullName>
    </submittedName>
</protein>
<keyword evidence="2" id="KW-1185">Reference proteome</keyword>
<gene>
    <name evidence="1" type="ORF">EST35_0213</name>
</gene>
<accession>A0A4Y5JTX7</accession>
<sequence>MTTNLEFSDEFLSTVSSLKANITSKNKDAVIEQLDKLLDMVTKDMNAVIWVIQPENINNLHILCSDSFNIPISQFRLKRRIPSKSQRAHLFLKVIRIALAGKENEQLV</sequence>
<organism evidence="1 2">
    <name type="scientific">Pseudomonas phage vB_PaeM_PA5oct</name>
    <dbReference type="NCBI Taxonomy" id="2163605"/>
    <lineage>
        <taxon>Viruses</taxon>
        <taxon>Duplodnaviria</taxon>
        <taxon>Heunggongvirae</taxon>
        <taxon>Uroviricota</taxon>
        <taxon>Caudoviricetes</taxon>
        <taxon>Arenbergviridae</taxon>
        <taxon>Wroclawvirus</taxon>
        <taxon>Wroclawvirus PA5oct</taxon>
    </lineage>
</organism>